<dbReference type="InterPro" id="IPR051026">
    <property type="entry name" value="PI/PC_transfer"/>
</dbReference>
<name>A0A2R5GHJ8_9STRA</name>
<dbReference type="PANTHER" id="PTHR45657">
    <property type="entry name" value="CRAL-TRIO DOMAIN-CONTAINING PROTEIN YKL091C-RELATED"/>
    <property type="match status" value="1"/>
</dbReference>
<dbReference type="Proteomes" id="UP000241890">
    <property type="component" value="Unassembled WGS sequence"/>
</dbReference>
<evidence type="ECO:0000259" key="2">
    <source>
        <dbReference type="PROSITE" id="PS50191"/>
    </source>
</evidence>
<feature type="domain" description="CRAL-TRIO" evidence="2">
    <location>
        <begin position="107"/>
        <end position="281"/>
    </location>
</feature>
<dbReference type="InterPro" id="IPR001251">
    <property type="entry name" value="CRAL-TRIO_dom"/>
</dbReference>
<comment type="caution">
    <text evidence="3">The sequence shown here is derived from an EMBL/GenBank/DDBJ whole genome shotgun (WGS) entry which is preliminary data.</text>
</comment>
<feature type="compositionally biased region" description="Polar residues" evidence="1">
    <location>
        <begin position="46"/>
        <end position="59"/>
    </location>
</feature>
<dbReference type="CDD" id="cd00170">
    <property type="entry name" value="SEC14"/>
    <property type="match status" value="1"/>
</dbReference>
<evidence type="ECO:0000313" key="3">
    <source>
        <dbReference type="EMBL" id="GBG29198.1"/>
    </source>
</evidence>
<feature type="non-terminal residue" evidence="3">
    <location>
        <position position="1"/>
    </location>
</feature>
<dbReference type="OrthoDB" id="59899at2759"/>
<dbReference type="SUPFAM" id="SSF52087">
    <property type="entry name" value="CRAL/TRIO domain"/>
    <property type="match status" value="1"/>
</dbReference>
<dbReference type="InParanoid" id="A0A2R5GHJ8"/>
<sequence>AASRQARLRPDTGPAALGRASETEVVQTRRGATRRGATTAKRSRSLPESNAAQPQAKSQETVKEADPSNAESNRSTTTKTPVAVATDASQSSNKKKLHELVATAPEKLETYRRLRVRKCMGWSKQGMPVFVERIGEFITSLSSDLAKTMTVQDWLDCYMYEMAGLILEFRKGAAQGNVQWKMLFIADMRGVKFMQAFRSINLLKAFAKEVEVHFPEQAGPVFLINTPSVVHSAWKLAKQFLDPVVLAKIQLHPNAATNVLLEHMDEDVLFEEYGGKNRDHFPHAEIH</sequence>
<protein>
    <submittedName>
        <fullName evidence="3">Phosphatidylinositol/phosphatidylcholine transfer protein SFH12</fullName>
    </submittedName>
</protein>
<feature type="region of interest" description="Disordered" evidence="1">
    <location>
        <begin position="1"/>
        <end position="98"/>
    </location>
</feature>
<dbReference type="AlphaFoldDB" id="A0A2R5GHJ8"/>
<evidence type="ECO:0000256" key="1">
    <source>
        <dbReference type="SAM" id="MobiDB-lite"/>
    </source>
</evidence>
<keyword evidence="4" id="KW-1185">Reference proteome</keyword>
<dbReference type="PROSITE" id="PS50191">
    <property type="entry name" value="CRAL_TRIO"/>
    <property type="match status" value="1"/>
</dbReference>
<organism evidence="3 4">
    <name type="scientific">Hondaea fermentalgiana</name>
    <dbReference type="NCBI Taxonomy" id="2315210"/>
    <lineage>
        <taxon>Eukaryota</taxon>
        <taxon>Sar</taxon>
        <taxon>Stramenopiles</taxon>
        <taxon>Bigyra</taxon>
        <taxon>Labyrinthulomycetes</taxon>
        <taxon>Thraustochytrida</taxon>
        <taxon>Thraustochytriidae</taxon>
        <taxon>Hondaea</taxon>
    </lineage>
</organism>
<proteinExistence type="predicted"/>
<dbReference type="PANTHER" id="PTHR45657:SF1">
    <property type="entry name" value="CRAL-TRIO DOMAIN-CONTAINING PROTEIN YKL091C-RELATED"/>
    <property type="match status" value="1"/>
</dbReference>
<dbReference type="EMBL" id="BEYU01000053">
    <property type="protein sequence ID" value="GBG29198.1"/>
    <property type="molecule type" value="Genomic_DNA"/>
</dbReference>
<dbReference type="SMART" id="SM00516">
    <property type="entry name" value="SEC14"/>
    <property type="match status" value="1"/>
</dbReference>
<reference evidence="3 4" key="1">
    <citation type="submission" date="2017-12" db="EMBL/GenBank/DDBJ databases">
        <title>Sequencing, de novo assembly and annotation of complete genome of a new Thraustochytrid species, strain FCC1311.</title>
        <authorList>
            <person name="Sedici K."/>
            <person name="Godart F."/>
            <person name="Aiese Cigliano R."/>
            <person name="Sanseverino W."/>
            <person name="Barakat M."/>
            <person name="Ortet P."/>
            <person name="Marechal E."/>
            <person name="Cagnac O."/>
            <person name="Amato A."/>
        </authorList>
    </citation>
    <scope>NUCLEOTIDE SEQUENCE [LARGE SCALE GENOMIC DNA]</scope>
</reference>
<gene>
    <name evidence="3" type="ORF">FCC1311_110571</name>
</gene>
<feature type="compositionally biased region" description="Polar residues" evidence="1">
    <location>
        <begin position="69"/>
        <end position="80"/>
    </location>
</feature>
<dbReference type="InterPro" id="IPR036865">
    <property type="entry name" value="CRAL-TRIO_dom_sf"/>
</dbReference>
<evidence type="ECO:0000313" key="4">
    <source>
        <dbReference type="Proteomes" id="UP000241890"/>
    </source>
</evidence>
<accession>A0A2R5GHJ8</accession>
<dbReference type="Gene3D" id="3.40.525.10">
    <property type="entry name" value="CRAL-TRIO lipid binding domain"/>
    <property type="match status" value="1"/>
</dbReference>
<dbReference type="Pfam" id="PF00650">
    <property type="entry name" value="CRAL_TRIO"/>
    <property type="match status" value="1"/>
</dbReference>
<feature type="compositionally biased region" description="Low complexity" evidence="1">
    <location>
        <begin position="28"/>
        <end position="40"/>
    </location>
</feature>